<keyword evidence="3" id="KW-1185">Reference proteome</keyword>
<evidence type="ECO:0000313" key="2">
    <source>
        <dbReference type="EMBL" id="QNR25732.1"/>
    </source>
</evidence>
<feature type="signal peptide" evidence="1">
    <location>
        <begin position="1"/>
        <end position="21"/>
    </location>
</feature>
<accession>A0A7H0VJ34</accession>
<name>A0A7H0VJ34_9FLAO</name>
<protein>
    <submittedName>
        <fullName evidence="2">Uncharacterized protein</fullName>
    </submittedName>
</protein>
<evidence type="ECO:0000256" key="1">
    <source>
        <dbReference type="SAM" id="SignalP"/>
    </source>
</evidence>
<organism evidence="2 3">
    <name type="scientific">Croceimicrobium hydrocarbonivorans</name>
    <dbReference type="NCBI Taxonomy" id="2761580"/>
    <lineage>
        <taxon>Bacteria</taxon>
        <taxon>Pseudomonadati</taxon>
        <taxon>Bacteroidota</taxon>
        <taxon>Flavobacteriia</taxon>
        <taxon>Flavobacteriales</taxon>
        <taxon>Owenweeksiaceae</taxon>
        <taxon>Croceimicrobium</taxon>
    </lineage>
</organism>
<sequence length="77" mass="8640">MKNPLHLILFSCILLHSLALPGQFQHSDSIFATIPYYGEETWPNGNFANGTYSLYSHTAQNLSQVDQALIIVEGWES</sequence>
<dbReference type="EMBL" id="CP060139">
    <property type="protein sequence ID" value="QNR25732.1"/>
    <property type="molecule type" value="Genomic_DNA"/>
</dbReference>
<dbReference type="AlphaFoldDB" id="A0A7H0VJ34"/>
<gene>
    <name evidence="2" type="ORF">H4K34_07790</name>
</gene>
<reference evidence="2 3" key="1">
    <citation type="submission" date="2020-08" db="EMBL/GenBank/DDBJ databases">
        <title>Croceimicrobium hydrocarbonivorans gen. nov., sp. nov., a novel marine bacterium isolated from a bacterial consortium that degrades polyethylene terephthalate.</title>
        <authorList>
            <person name="Liu R."/>
        </authorList>
    </citation>
    <scope>NUCLEOTIDE SEQUENCE [LARGE SCALE GENOMIC DNA]</scope>
    <source>
        <strain evidence="2 3">A20-9</strain>
    </source>
</reference>
<dbReference type="RefSeq" id="WP_210760257.1">
    <property type="nucleotide sequence ID" value="NZ_CP060139.1"/>
</dbReference>
<keyword evidence="1" id="KW-0732">Signal</keyword>
<feature type="chain" id="PRO_5028930402" evidence="1">
    <location>
        <begin position="22"/>
        <end position="77"/>
    </location>
</feature>
<dbReference type="Proteomes" id="UP000516305">
    <property type="component" value="Chromosome"/>
</dbReference>
<proteinExistence type="predicted"/>
<evidence type="ECO:0000313" key="3">
    <source>
        <dbReference type="Proteomes" id="UP000516305"/>
    </source>
</evidence>
<dbReference type="KEGG" id="chyd:H4K34_07790"/>